<evidence type="ECO:0000313" key="2">
    <source>
        <dbReference type="Proteomes" id="UP001146120"/>
    </source>
</evidence>
<evidence type="ECO:0008006" key="3">
    <source>
        <dbReference type="Google" id="ProtNLM"/>
    </source>
</evidence>
<protein>
    <recommendedName>
        <fullName evidence="3">Gag protein</fullName>
    </recommendedName>
</protein>
<accession>A0AAV2Z9X9</accession>
<evidence type="ECO:0000313" key="1">
    <source>
        <dbReference type="EMBL" id="DBA04243.1"/>
    </source>
</evidence>
<name>A0AAV2Z9X9_9STRA</name>
<reference evidence="1" key="1">
    <citation type="submission" date="2022-11" db="EMBL/GenBank/DDBJ databases">
        <authorList>
            <person name="Morgan W.R."/>
            <person name="Tartar A."/>
        </authorList>
    </citation>
    <scope>NUCLEOTIDE SEQUENCE</scope>
    <source>
        <strain evidence="1">ARSEF 373</strain>
    </source>
</reference>
<dbReference type="Proteomes" id="UP001146120">
    <property type="component" value="Unassembled WGS sequence"/>
</dbReference>
<dbReference type="Pfam" id="PF14223">
    <property type="entry name" value="Retrotran_gag_2"/>
    <property type="match status" value="2"/>
</dbReference>
<keyword evidence="2" id="KW-1185">Reference proteome</keyword>
<dbReference type="AlphaFoldDB" id="A0AAV2Z9X9"/>
<reference evidence="1" key="2">
    <citation type="journal article" date="2023" name="Microbiol Resour">
        <title>Decontamination and Annotation of the Draft Genome Sequence of the Oomycete Lagenidium giganteum ARSEF 373.</title>
        <authorList>
            <person name="Morgan W.R."/>
            <person name="Tartar A."/>
        </authorList>
    </citation>
    <scope>NUCLEOTIDE SEQUENCE</scope>
    <source>
        <strain evidence="1">ARSEF 373</strain>
    </source>
</reference>
<organism evidence="1 2">
    <name type="scientific">Lagenidium giganteum</name>
    <dbReference type="NCBI Taxonomy" id="4803"/>
    <lineage>
        <taxon>Eukaryota</taxon>
        <taxon>Sar</taxon>
        <taxon>Stramenopiles</taxon>
        <taxon>Oomycota</taxon>
        <taxon>Peronosporomycetes</taxon>
        <taxon>Pythiales</taxon>
        <taxon>Pythiaceae</taxon>
    </lineage>
</organism>
<feature type="non-terminal residue" evidence="1">
    <location>
        <position position="123"/>
    </location>
</feature>
<comment type="caution">
    <text evidence="1">The sequence shown here is derived from an EMBL/GenBank/DDBJ whole genome shotgun (WGS) entry which is preliminary data.</text>
</comment>
<proteinExistence type="predicted"/>
<dbReference type="EMBL" id="DAKRPA010000010">
    <property type="protein sequence ID" value="DBA04243.1"/>
    <property type="molecule type" value="Genomic_DNA"/>
</dbReference>
<gene>
    <name evidence="1" type="ORF">N0F65_009478</name>
</gene>
<sequence>MRMTMARKCLLEHIEVVKPENEKTSEWRTNDMKAFAIIAQGFEIEHQSKIRNAHSALEAWQTLPIGDAMDEARQLVIMLGSLPSSYDMIVSIIENARDVALIDVKEKLLKEYEKLESSEKADE</sequence>